<dbReference type="InterPro" id="IPR011042">
    <property type="entry name" value="6-blade_b-propeller_TolB-like"/>
</dbReference>
<dbReference type="Proteomes" id="UP001229955">
    <property type="component" value="Chromosome"/>
</dbReference>
<keyword evidence="1" id="KW-0732">Signal</keyword>
<dbReference type="EMBL" id="CP130613">
    <property type="protein sequence ID" value="WKW14855.1"/>
    <property type="molecule type" value="Genomic_DNA"/>
</dbReference>
<name>A0AA49JZR2_9BACT</name>
<evidence type="ECO:0000313" key="3">
    <source>
        <dbReference type="EMBL" id="WKW14855.1"/>
    </source>
</evidence>
<sequence>MRHTALRALAALILACASNVPLAAQVEVPSLKYRTFETPHFRIHYEPELEAWARQVAERMESVRTAVADRVGYAYPHKIDLVVEDPFNQPNGSAWPSLTTPAMRFWATPPSPTSNIGNSRGWGEILAVHEYAHLAHLLRPSRKPLSLPLGIFSIVPLGPITRVPAWVTEGYATVIEGELTGSGRPNSALRPAIIRTLALEGYLPAYGQLDATGRFNGGAMRYLIGSAYLEWLQVQYGDTVLPRLWRGTTARAGRNFPAAFNATFGDAPDVLYGRFSAQVTEQAAAVRDQIRRNGLAQGSLVQKWSWAVGSPDVAPDGERIAVRRATNTDPGGIVVLSLKPDTAAQRRDSTALAKRLAKDPEDIVFAQPYPRALKRSAILRPVNGSPYDAPRWMPDGERILVTRSVPLGDGRARSDLFEWQVKSGRVRRITKGAGIQLADPTPDGQRAVAQQCGAGVCSLLIVELASGARRVLKQGGLDASYAGARVSPDGRRVASARQQNGRWVPVVIDLATGEERVLGPADAASRFSPTWENDSTLLVASEASGAIEIERIPLSGGTITVAVRTLGAAASPEVGPDGRIWWLDLHGRGWDLRVNDAGSSVAVAPPLDEAQFPAVKRVDTRRAQQFEVTPLNEPRRYGAGPFGVTFLMVGTDGQDGSVFAAGATFGDPVGRGTGVLYAGGGLDGAWNGARLGYTWRGFRPAITLEGFVTDYLPSRHPGKVGFGWEVFDRRYTGALLAAELSRTGARTRLSTRLGGSLGNSDNPSLILTKRERTLYFAELGGGLTLDTRPRQSLAFDWKANYTGGTAEDSDFTRTTVDARIAMRMPQGGFAVRARGGEVNDGAPISEMFFVGGTASPFVDPAALGNRIEHLGLPFGIASGRRFGMLTAETTGPLRFYHDWIVGGDEEFGETLRVVGGEFTFDVPRISVMRIPSANFRIGLTHSLNGPVRNETQVYSSFSVRP</sequence>
<evidence type="ECO:0000256" key="1">
    <source>
        <dbReference type="SAM" id="SignalP"/>
    </source>
</evidence>
<reference evidence="3" key="1">
    <citation type="submission" date="2023-07" db="EMBL/GenBank/DDBJ databases">
        <authorList>
            <person name="Haufschild T."/>
            <person name="Kallscheuer N."/>
            <person name="Hammer J."/>
            <person name="Kohn T."/>
            <person name="Kabuu M."/>
            <person name="Jogler M."/>
            <person name="Wohfarth N."/>
            <person name="Heuer A."/>
            <person name="Rohde M."/>
            <person name="van Teeseling M.C.F."/>
            <person name="Jogler C."/>
        </authorList>
    </citation>
    <scope>NUCLEOTIDE SEQUENCE</scope>
    <source>
        <strain evidence="2">Strain 138</strain>
        <strain evidence="3">Strain 318</strain>
    </source>
</reference>
<dbReference type="PANTHER" id="PTHR36842">
    <property type="entry name" value="PROTEIN TOLB HOMOLOG"/>
    <property type="match status" value="1"/>
</dbReference>
<proteinExistence type="predicted"/>
<evidence type="ECO:0000313" key="2">
    <source>
        <dbReference type="EMBL" id="WKW11945.1"/>
    </source>
</evidence>
<gene>
    <name evidence="2" type="ORF">Strain138_001216</name>
    <name evidence="3" type="ORF">Strain318_001216</name>
</gene>
<accession>A0AA49JU36</accession>
<dbReference type="EMBL" id="CP130612">
    <property type="protein sequence ID" value="WKW11945.1"/>
    <property type="molecule type" value="Genomic_DNA"/>
</dbReference>
<evidence type="ECO:0000313" key="4">
    <source>
        <dbReference type="Proteomes" id="UP001229955"/>
    </source>
</evidence>
<dbReference type="AlphaFoldDB" id="A0AA49JZR2"/>
<dbReference type="PANTHER" id="PTHR36842:SF1">
    <property type="entry name" value="PROTEIN TOLB"/>
    <property type="match status" value="1"/>
</dbReference>
<feature type="signal peptide" evidence="1">
    <location>
        <begin position="1"/>
        <end position="23"/>
    </location>
</feature>
<dbReference type="SUPFAM" id="SSF82171">
    <property type="entry name" value="DPP6 N-terminal domain-like"/>
    <property type="match status" value="1"/>
</dbReference>
<dbReference type="KEGG" id="pspc:Strain318_001216"/>
<dbReference type="Gene3D" id="2.120.10.30">
    <property type="entry name" value="TolB, C-terminal domain"/>
    <property type="match status" value="1"/>
</dbReference>
<dbReference type="RefSeq" id="WP_367887624.1">
    <property type="nucleotide sequence ID" value="NZ_CP130612.1"/>
</dbReference>
<protein>
    <recommendedName>
        <fullName evidence="5">Bacterial surface antigen (D15) domain-containing protein</fullName>
    </recommendedName>
</protein>
<accession>A0AA49JZR2</accession>
<feature type="chain" id="PRO_5041454519" description="Bacterial surface antigen (D15) domain-containing protein" evidence="1">
    <location>
        <begin position="24"/>
        <end position="961"/>
    </location>
</feature>
<evidence type="ECO:0008006" key="5">
    <source>
        <dbReference type="Google" id="ProtNLM"/>
    </source>
</evidence>
<keyword evidence="4" id="KW-1185">Reference proteome</keyword>
<organism evidence="3 4">
    <name type="scientific">Pseudogemmatithrix spongiicola</name>
    <dbReference type="NCBI Taxonomy" id="3062599"/>
    <lineage>
        <taxon>Bacteria</taxon>
        <taxon>Pseudomonadati</taxon>
        <taxon>Gemmatimonadota</taxon>
        <taxon>Gemmatimonadia</taxon>
        <taxon>Gemmatimonadales</taxon>
        <taxon>Gemmatimonadaceae</taxon>
        <taxon>Pseudogemmatithrix</taxon>
    </lineage>
</organism>